<organism evidence="7 8">
    <name type="scientific">Astyanax mexicanus</name>
    <name type="common">Blind cave fish</name>
    <name type="synonym">Astyanax fasciatus mexicanus</name>
    <dbReference type="NCBI Taxonomy" id="7994"/>
    <lineage>
        <taxon>Eukaryota</taxon>
        <taxon>Metazoa</taxon>
        <taxon>Chordata</taxon>
        <taxon>Craniata</taxon>
        <taxon>Vertebrata</taxon>
        <taxon>Euteleostomi</taxon>
        <taxon>Actinopterygii</taxon>
        <taxon>Neopterygii</taxon>
        <taxon>Teleostei</taxon>
        <taxon>Ostariophysi</taxon>
        <taxon>Characiformes</taxon>
        <taxon>Characoidei</taxon>
        <taxon>Acestrorhamphidae</taxon>
        <taxon>Acestrorhamphinae</taxon>
        <taxon>Astyanax</taxon>
    </lineage>
</organism>
<evidence type="ECO:0000313" key="8">
    <source>
        <dbReference type="Proteomes" id="UP000694621"/>
    </source>
</evidence>
<comment type="function">
    <text evidence="6">Ubiquitin-like modifier which can be covalently attached via an isopeptide bond to lysine residues of substrate proteins as a monomer or a lysine-linked polymer. The so-called ufmylation, requires the UFM1-activating E1 enzyme UBA5, the UFM1-conjugating E2 enzyme UFC1, and the UFM1-ligase E3 enzyme UFL1. Ufmylation is involved in various processes, such as ribosome recycling, response to DNA damage, transcription or reticulophagy (also called ER-phagy) induced in response to endoplasmic reticulum stress.</text>
</comment>
<keyword evidence="3" id="KW-1017">Isopeptide bond</keyword>
<protein>
    <recommendedName>
        <fullName evidence="2">Ubiquitin-fold modifier 1</fullName>
    </recommendedName>
</protein>
<dbReference type="PANTHER" id="PTHR15825:SF0">
    <property type="entry name" value="UBIQUITIN-FOLD MODIFIER 1"/>
    <property type="match status" value="1"/>
</dbReference>
<comment type="subunit">
    <text evidence="5">Interacts with UBA5. Interacts with UFC1.</text>
</comment>
<dbReference type="InterPro" id="IPR029071">
    <property type="entry name" value="Ubiquitin-like_domsf"/>
</dbReference>
<reference evidence="7" key="1">
    <citation type="submission" date="2025-08" db="UniProtKB">
        <authorList>
            <consortium name="Ensembl"/>
        </authorList>
    </citation>
    <scope>IDENTIFICATION</scope>
</reference>
<dbReference type="GO" id="GO:0005737">
    <property type="term" value="C:cytoplasm"/>
    <property type="evidence" value="ECO:0007669"/>
    <property type="project" value="TreeGrafter"/>
</dbReference>
<dbReference type="InterPro" id="IPR005375">
    <property type="entry name" value="UFM1"/>
</dbReference>
<evidence type="ECO:0000256" key="4">
    <source>
        <dbReference type="ARBA" id="ARBA00022786"/>
    </source>
</evidence>
<dbReference type="GO" id="GO:0005634">
    <property type="term" value="C:nucleus"/>
    <property type="evidence" value="ECO:0007669"/>
    <property type="project" value="TreeGrafter"/>
</dbReference>
<evidence type="ECO:0000256" key="3">
    <source>
        <dbReference type="ARBA" id="ARBA00022499"/>
    </source>
</evidence>
<keyword evidence="4" id="KW-0833">Ubl conjugation pathway</keyword>
<dbReference type="SUPFAM" id="SSF54236">
    <property type="entry name" value="Ubiquitin-like"/>
    <property type="match status" value="1"/>
</dbReference>
<dbReference type="AlphaFoldDB" id="A0A8B9H4P0"/>
<name>A0A8B9H4P0_ASTMX</name>
<accession>A0A8B9H4P0</accession>
<dbReference type="Pfam" id="PF03671">
    <property type="entry name" value="Ufm1"/>
    <property type="match status" value="1"/>
</dbReference>
<sequence>YKVLSVPESTPFTAVLKFAAEELYLLTLIFSPTGNVFLKHGSELRIIPRDRVGAGCCLTSI</sequence>
<dbReference type="PANTHER" id="PTHR15825">
    <property type="entry name" value="UBIQUITIN-FOLD MODIFIER 1"/>
    <property type="match status" value="1"/>
</dbReference>
<evidence type="ECO:0000256" key="2">
    <source>
        <dbReference type="ARBA" id="ARBA00015319"/>
    </source>
</evidence>
<comment type="similarity">
    <text evidence="1">Belongs to the UFM1 family.</text>
</comment>
<evidence type="ECO:0000256" key="6">
    <source>
        <dbReference type="ARBA" id="ARBA00045800"/>
    </source>
</evidence>
<evidence type="ECO:0000256" key="1">
    <source>
        <dbReference type="ARBA" id="ARBA00010230"/>
    </source>
</evidence>
<dbReference type="Proteomes" id="UP000694621">
    <property type="component" value="Unplaced"/>
</dbReference>
<evidence type="ECO:0000256" key="5">
    <source>
        <dbReference type="ARBA" id="ARBA00038545"/>
    </source>
</evidence>
<dbReference type="Ensembl" id="ENSAMXT00005008807.1">
    <property type="protein sequence ID" value="ENSAMXP00005007830.1"/>
    <property type="gene ID" value="ENSAMXG00005004630.1"/>
</dbReference>
<evidence type="ECO:0000313" key="7">
    <source>
        <dbReference type="Ensembl" id="ENSAMXP00005007830.1"/>
    </source>
</evidence>
<proteinExistence type="inferred from homology"/>
<dbReference type="GO" id="GO:1990592">
    <property type="term" value="P:protein K69-linked ufmylation"/>
    <property type="evidence" value="ECO:0007669"/>
    <property type="project" value="TreeGrafter"/>
</dbReference>
<dbReference type="Gene3D" id="3.10.20.90">
    <property type="entry name" value="Phosphatidylinositol 3-kinase Catalytic Subunit, Chain A, domain 1"/>
    <property type="match status" value="1"/>
</dbReference>